<keyword evidence="2" id="KW-1185">Reference proteome</keyword>
<evidence type="ECO:0000313" key="1">
    <source>
        <dbReference type="EMBL" id="SMX33156.1"/>
    </source>
</evidence>
<name>A0A238JTT2_9RHOB</name>
<protein>
    <recommendedName>
        <fullName evidence="3">NADH dehydrogenase subunit E</fullName>
    </recommendedName>
</protein>
<evidence type="ECO:0008006" key="3">
    <source>
        <dbReference type="Google" id="ProtNLM"/>
    </source>
</evidence>
<dbReference type="EMBL" id="FXYH01000001">
    <property type="protein sequence ID" value="SMX33156.1"/>
    <property type="molecule type" value="Genomic_DNA"/>
</dbReference>
<dbReference type="OrthoDB" id="7658992at2"/>
<dbReference type="Pfam" id="PF17267">
    <property type="entry name" value="DUF5333"/>
    <property type="match status" value="1"/>
</dbReference>
<dbReference type="Proteomes" id="UP000220836">
    <property type="component" value="Unassembled WGS sequence"/>
</dbReference>
<dbReference type="RefSeq" id="WP_097802736.1">
    <property type="nucleotide sequence ID" value="NZ_FXYH01000001.1"/>
</dbReference>
<dbReference type="AlphaFoldDB" id="A0A238JTT2"/>
<reference evidence="1 2" key="1">
    <citation type="submission" date="2017-05" db="EMBL/GenBank/DDBJ databases">
        <authorList>
            <person name="Song R."/>
            <person name="Chenine A.L."/>
            <person name="Ruprecht R.M."/>
        </authorList>
    </citation>
    <scope>NUCLEOTIDE SEQUENCE [LARGE SCALE GENOMIC DNA]</scope>
    <source>
        <strain evidence="1 2">CECT 8663</strain>
    </source>
</reference>
<organism evidence="1 2">
    <name type="scientific">Pelagimonas varians</name>
    <dbReference type="NCBI Taxonomy" id="696760"/>
    <lineage>
        <taxon>Bacteria</taxon>
        <taxon>Pseudomonadati</taxon>
        <taxon>Pseudomonadota</taxon>
        <taxon>Alphaproteobacteria</taxon>
        <taxon>Rhodobacterales</taxon>
        <taxon>Roseobacteraceae</taxon>
        <taxon>Pelagimonas</taxon>
    </lineage>
</organism>
<evidence type="ECO:0000313" key="2">
    <source>
        <dbReference type="Proteomes" id="UP000220836"/>
    </source>
</evidence>
<accession>A0A238JTT2</accession>
<gene>
    <name evidence="1" type="ORF">PEV8663_00180</name>
</gene>
<sequence>MRPIPVVVFTLVLALTFPLAGPALAKVPLSKVSAIDDSLMEVAIADEIRKQCNGISARMFRALGRLEDLKALALSMGYSKKEIEDYVTSKSEKRRMRSKAEAFLSGQGVNPKDKSQLCRFGSAEMKRGTGIGTLLR</sequence>
<dbReference type="InterPro" id="IPR020349">
    <property type="entry name" value="Uncharacterised_14.7kDa"/>
</dbReference>
<proteinExistence type="predicted"/>